<dbReference type="InterPro" id="IPR035905">
    <property type="entry name" value="Barstar-like_sf"/>
</dbReference>
<keyword evidence="4" id="KW-1185">Reference proteome</keyword>
<dbReference type="Gene3D" id="3.30.370.10">
    <property type="entry name" value="Barstar-like"/>
    <property type="match status" value="1"/>
</dbReference>
<dbReference type="InterPro" id="IPR000468">
    <property type="entry name" value="Barstar"/>
</dbReference>
<organism evidence="3 4">
    <name type="scientific">Micromonospora coerulea</name>
    <dbReference type="NCBI Taxonomy" id="47856"/>
    <lineage>
        <taxon>Bacteria</taxon>
        <taxon>Bacillati</taxon>
        <taxon>Actinomycetota</taxon>
        <taxon>Actinomycetes</taxon>
        <taxon>Micromonosporales</taxon>
        <taxon>Micromonosporaceae</taxon>
        <taxon>Micromonospora</taxon>
    </lineage>
</organism>
<reference evidence="4" key="1">
    <citation type="journal article" date="2019" name="Int. J. Syst. Evol. Microbiol.">
        <title>The Global Catalogue of Microorganisms (GCM) 10K type strain sequencing project: providing services to taxonomists for standard genome sequencing and annotation.</title>
        <authorList>
            <consortium name="The Broad Institute Genomics Platform"/>
            <consortium name="The Broad Institute Genome Sequencing Center for Infectious Disease"/>
            <person name="Wu L."/>
            <person name="Ma J."/>
        </authorList>
    </citation>
    <scope>NUCLEOTIDE SEQUENCE [LARGE SCALE GENOMIC DNA]</scope>
    <source>
        <strain evidence="4">JCM 3175</strain>
    </source>
</reference>
<name>A0ABP8SB59_9ACTN</name>
<dbReference type="EMBL" id="BAABGU010000005">
    <property type="protein sequence ID" value="GAA4565251.1"/>
    <property type="molecule type" value="Genomic_DNA"/>
</dbReference>
<sequence length="161" mass="18079">MSNWWNDPGDQPAVCSRSAVVELAAVLPATGRFVVARLDATRMTDADHAFYEFSDALLFPGYFGWNWDALSDCLRDLNWLPADGYLIVVENAPRLLSSSAEDQRTLFRILSRAVHHWASPLGQPDGKGVPFKVLLLCDRDEEAALLRHEIACAVHDMRWIP</sequence>
<protein>
    <recommendedName>
        <fullName evidence="2">Barstar (barnase inhibitor) domain-containing protein</fullName>
    </recommendedName>
</protein>
<accession>A0ABP8SB59</accession>
<dbReference type="RefSeq" id="WP_346117064.1">
    <property type="nucleotide sequence ID" value="NZ_BAABGU010000005.1"/>
</dbReference>
<evidence type="ECO:0000313" key="3">
    <source>
        <dbReference type="EMBL" id="GAA4565251.1"/>
    </source>
</evidence>
<proteinExistence type="inferred from homology"/>
<comment type="similarity">
    <text evidence="1">Belongs to the barstar family.</text>
</comment>
<feature type="domain" description="Barstar (barnase inhibitor)" evidence="2">
    <location>
        <begin position="35"/>
        <end position="135"/>
    </location>
</feature>
<comment type="caution">
    <text evidence="3">The sequence shown here is derived from an EMBL/GenBank/DDBJ whole genome shotgun (WGS) entry which is preliminary data.</text>
</comment>
<dbReference type="Proteomes" id="UP001500307">
    <property type="component" value="Unassembled WGS sequence"/>
</dbReference>
<dbReference type="SUPFAM" id="SSF52038">
    <property type="entry name" value="Barstar-related"/>
    <property type="match status" value="1"/>
</dbReference>
<gene>
    <name evidence="3" type="ORF">GCM10023176_12890</name>
</gene>
<dbReference type="Pfam" id="PF01337">
    <property type="entry name" value="Barstar"/>
    <property type="match status" value="1"/>
</dbReference>
<evidence type="ECO:0000313" key="4">
    <source>
        <dbReference type="Proteomes" id="UP001500307"/>
    </source>
</evidence>
<evidence type="ECO:0000259" key="2">
    <source>
        <dbReference type="Pfam" id="PF01337"/>
    </source>
</evidence>
<evidence type="ECO:0000256" key="1">
    <source>
        <dbReference type="ARBA" id="ARBA00006845"/>
    </source>
</evidence>